<evidence type="ECO:0000256" key="3">
    <source>
        <dbReference type="ARBA" id="ARBA00022448"/>
    </source>
</evidence>
<keyword evidence="12" id="KW-0816">Tricarboxylic acid cycle</keyword>
<dbReference type="OrthoDB" id="18577at2759"/>
<evidence type="ECO:0000313" key="13">
    <source>
        <dbReference type="EMBL" id="RWS15846.1"/>
    </source>
</evidence>
<sequence length="161" mass="17674">MNSMVAFRCLHSKIALNLAKQNLRNVSALCATRKAQNSLLSKAIPVSTILSKYTSSDHSHSKLWTAERVLSAALIAVMPASFFVPLPAMDYLFALSVIVHIHWGMEAIVVDYIRPSVFGNVIPKVSLAALYLLSILALGGLFYFNYSDVGVTQAIRMMSKI</sequence>
<dbReference type="InterPro" id="IPR034804">
    <property type="entry name" value="SQR/QFR_C/D"/>
</dbReference>
<keyword evidence="7 12" id="KW-1133">Transmembrane helix</keyword>
<keyword evidence="6 12" id="KW-0809">Transit peptide</keyword>
<comment type="similarity">
    <text evidence="2 12">Belongs to the CybS family.</text>
</comment>
<dbReference type="Gene3D" id="1.20.1300.10">
    <property type="entry name" value="Fumarate reductase/succinate dehydrogenase, transmembrane subunit"/>
    <property type="match status" value="1"/>
</dbReference>
<evidence type="ECO:0000256" key="4">
    <source>
        <dbReference type="ARBA" id="ARBA00022692"/>
    </source>
</evidence>
<dbReference type="SUPFAM" id="SSF81343">
    <property type="entry name" value="Fumarate reductase respiratory complex transmembrane subunits"/>
    <property type="match status" value="1"/>
</dbReference>
<keyword evidence="4 12" id="KW-0812">Transmembrane</keyword>
<protein>
    <recommendedName>
        <fullName evidence="12">Succinate dehydrogenase [ubiquinone] cytochrome b small subunit</fullName>
    </recommendedName>
</protein>
<keyword evidence="5 12" id="KW-0999">Mitochondrion inner membrane</keyword>
<dbReference type="InterPro" id="IPR007992">
    <property type="entry name" value="CybS"/>
</dbReference>
<organism evidence="13 14">
    <name type="scientific">Dinothrombium tinctorium</name>
    <dbReference type="NCBI Taxonomy" id="1965070"/>
    <lineage>
        <taxon>Eukaryota</taxon>
        <taxon>Metazoa</taxon>
        <taxon>Ecdysozoa</taxon>
        <taxon>Arthropoda</taxon>
        <taxon>Chelicerata</taxon>
        <taxon>Arachnida</taxon>
        <taxon>Acari</taxon>
        <taxon>Acariformes</taxon>
        <taxon>Trombidiformes</taxon>
        <taxon>Prostigmata</taxon>
        <taxon>Anystina</taxon>
        <taxon>Parasitengona</taxon>
        <taxon>Trombidioidea</taxon>
        <taxon>Trombidiidae</taxon>
        <taxon>Dinothrombium</taxon>
    </lineage>
</organism>
<feature type="transmembrane region" description="Helical" evidence="12">
    <location>
        <begin position="92"/>
        <end position="113"/>
    </location>
</feature>
<evidence type="ECO:0000256" key="6">
    <source>
        <dbReference type="ARBA" id="ARBA00022946"/>
    </source>
</evidence>
<reference evidence="13 14" key="1">
    <citation type="journal article" date="2018" name="Gigascience">
        <title>Genomes of trombidid mites reveal novel predicted allergens and laterally-transferred genes associated with secondary metabolism.</title>
        <authorList>
            <person name="Dong X."/>
            <person name="Chaisiri K."/>
            <person name="Xia D."/>
            <person name="Armstrong S.D."/>
            <person name="Fang Y."/>
            <person name="Donnelly M.J."/>
            <person name="Kadowaki T."/>
            <person name="McGarry J.W."/>
            <person name="Darby A.C."/>
            <person name="Makepeace B.L."/>
        </authorList>
    </citation>
    <scope>NUCLEOTIDE SEQUENCE [LARGE SCALE GENOMIC DNA]</scope>
    <source>
        <strain evidence="13">UoL-WK</strain>
    </source>
</reference>
<keyword evidence="9 12" id="KW-0472">Membrane</keyword>
<dbReference type="GO" id="GO:0046872">
    <property type="term" value="F:metal ion binding"/>
    <property type="evidence" value="ECO:0007669"/>
    <property type="project" value="UniProtKB-KW"/>
</dbReference>
<keyword evidence="12" id="KW-0249">Electron transport</keyword>
<keyword evidence="11 12" id="KW-0479">Metal-binding</keyword>
<feature type="transmembrane region" description="Helical" evidence="12">
    <location>
        <begin position="125"/>
        <end position="144"/>
    </location>
</feature>
<dbReference type="GO" id="GO:0006121">
    <property type="term" value="P:mitochondrial electron transport, succinate to ubiquinone"/>
    <property type="evidence" value="ECO:0007669"/>
    <property type="project" value="TreeGrafter"/>
</dbReference>
<evidence type="ECO:0000256" key="12">
    <source>
        <dbReference type="RuleBase" id="RU364031"/>
    </source>
</evidence>
<dbReference type="PANTHER" id="PTHR13337:SF2">
    <property type="entry name" value="SUCCINATE DEHYDROGENASE [UBIQUINONE] CYTOCHROME B SMALL SUBUNIT, MITOCHONDRIAL"/>
    <property type="match status" value="1"/>
</dbReference>
<evidence type="ECO:0000313" key="14">
    <source>
        <dbReference type="Proteomes" id="UP000285301"/>
    </source>
</evidence>
<dbReference type="STRING" id="1965070.A0A3S4RGB7"/>
<keyword evidence="3 12" id="KW-0813">Transport</keyword>
<dbReference type="GO" id="GO:0006099">
    <property type="term" value="P:tricarboxylic acid cycle"/>
    <property type="evidence" value="ECO:0007669"/>
    <property type="project" value="UniProtKB-KW"/>
</dbReference>
<evidence type="ECO:0000256" key="1">
    <source>
        <dbReference type="ARBA" id="ARBA00004448"/>
    </source>
</evidence>
<dbReference type="Proteomes" id="UP000285301">
    <property type="component" value="Unassembled WGS sequence"/>
</dbReference>
<keyword evidence="13" id="KW-0830">Ubiquinone</keyword>
<comment type="caution">
    <text evidence="13">The sequence shown here is derived from an EMBL/GenBank/DDBJ whole genome shotgun (WGS) entry which is preliminary data.</text>
</comment>
<name>A0A3S4RGB7_9ACAR</name>
<dbReference type="GO" id="GO:0005743">
    <property type="term" value="C:mitochondrial inner membrane"/>
    <property type="evidence" value="ECO:0007669"/>
    <property type="project" value="UniProtKB-SubCell"/>
</dbReference>
<comment type="function">
    <text evidence="12">Membrane-anchoring subunit of succinate dehydrogenase (SDH) that is involved in complex II of the mitochondrial electron transport chain and is responsible for transferring electrons from succinate to ubiquinone (coenzyme Q).</text>
</comment>
<feature type="binding site" description="axial binding residue" evidence="11">
    <location>
        <position position="100"/>
    </location>
    <ligand>
        <name>heme b</name>
        <dbReference type="ChEBI" id="CHEBI:60344"/>
        <note>ligand shared with SDHC</note>
    </ligand>
    <ligandPart>
        <name>Fe</name>
        <dbReference type="ChEBI" id="CHEBI:18248"/>
    </ligandPart>
</feature>
<accession>A0A3S4RGB7</accession>
<comment type="subcellular location">
    <subcellularLocation>
        <location evidence="1 12">Mitochondrion inner membrane</location>
        <topology evidence="1 12">Multi-pass membrane protein</topology>
    </subcellularLocation>
</comment>
<evidence type="ECO:0000256" key="5">
    <source>
        <dbReference type="ARBA" id="ARBA00022792"/>
    </source>
</evidence>
<dbReference type="PANTHER" id="PTHR13337">
    <property type="entry name" value="SUCCINATE DEHYDROGENASE"/>
    <property type="match status" value="1"/>
</dbReference>
<keyword evidence="14" id="KW-1185">Reference proteome</keyword>
<dbReference type="EMBL" id="NCKU01000354">
    <property type="protein sequence ID" value="RWS15846.1"/>
    <property type="molecule type" value="Genomic_DNA"/>
</dbReference>
<dbReference type="GO" id="GO:0048039">
    <property type="term" value="F:ubiquinone binding"/>
    <property type="evidence" value="ECO:0007669"/>
    <property type="project" value="TreeGrafter"/>
</dbReference>
<keyword evidence="8 12" id="KW-0496">Mitochondrion</keyword>
<evidence type="ECO:0000256" key="9">
    <source>
        <dbReference type="ARBA" id="ARBA00023136"/>
    </source>
</evidence>
<dbReference type="AlphaFoldDB" id="A0A3S4RGB7"/>
<gene>
    <name evidence="13" type="ORF">B4U79_11504</name>
</gene>
<evidence type="ECO:0000256" key="8">
    <source>
        <dbReference type="ARBA" id="ARBA00023128"/>
    </source>
</evidence>
<dbReference type="Pfam" id="PF05328">
    <property type="entry name" value="CybS"/>
    <property type="match status" value="1"/>
</dbReference>
<evidence type="ECO:0000256" key="11">
    <source>
        <dbReference type="PIRSR" id="PIRSR607992-2"/>
    </source>
</evidence>
<feature type="transmembrane region" description="Helical" evidence="12">
    <location>
        <begin position="69"/>
        <end position="86"/>
    </location>
</feature>
<keyword evidence="11" id="KW-0408">Iron</keyword>
<feature type="binding site" evidence="10">
    <location>
        <position position="112"/>
    </location>
    <ligand>
        <name>a ubiquinone</name>
        <dbReference type="ChEBI" id="CHEBI:16389"/>
        <note>ligand shared with IP/SDHB</note>
    </ligand>
</feature>
<evidence type="ECO:0000256" key="7">
    <source>
        <dbReference type="ARBA" id="ARBA00022989"/>
    </source>
</evidence>
<evidence type="ECO:0000256" key="10">
    <source>
        <dbReference type="PIRSR" id="PIRSR607992-1"/>
    </source>
</evidence>
<proteinExistence type="inferred from homology"/>
<evidence type="ECO:0000256" key="2">
    <source>
        <dbReference type="ARBA" id="ARBA00007294"/>
    </source>
</evidence>
<dbReference type="CDD" id="cd03496">
    <property type="entry name" value="SQR_TypeC_CybS"/>
    <property type="match status" value="1"/>
</dbReference>
<keyword evidence="12" id="KW-0349">Heme</keyword>
<dbReference type="GO" id="GO:0020037">
    <property type="term" value="F:heme binding"/>
    <property type="evidence" value="ECO:0007669"/>
    <property type="project" value="TreeGrafter"/>
</dbReference>